<keyword evidence="5" id="KW-1185">Reference proteome</keyword>
<name>A0AAD4M3P9_9AGAM</name>
<dbReference type="SUPFAM" id="SSF53474">
    <property type="entry name" value="alpha/beta-Hydrolases"/>
    <property type="match status" value="1"/>
</dbReference>
<dbReference type="InterPro" id="IPR029058">
    <property type="entry name" value="AB_hydrolase_fold"/>
</dbReference>
<proteinExistence type="inferred from homology"/>
<evidence type="ECO:0000313" key="5">
    <source>
        <dbReference type="Proteomes" id="UP001203297"/>
    </source>
</evidence>
<dbReference type="InterPro" id="IPR000639">
    <property type="entry name" value="Epox_hydrolase-like"/>
</dbReference>
<evidence type="ECO:0000256" key="2">
    <source>
        <dbReference type="ARBA" id="ARBA00038334"/>
    </source>
</evidence>
<evidence type="ECO:0000259" key="3">
    <source>
        <dbReference type="Pfam" id="PF00561"/>
    </source>
</evidence>
<comment type="caution">
    <text evidence="4">The sequence shown here is derived from an EMBL/GenBank/DDBJ whole genome shotgun (WGS) entry which is preliminary data.</text>
</comment>
<evidence type="ECO:0000313" key="4">
    <source>
        <dbReference type="EMBL" id="KAI0299355.1"/>
    </source>
</evidence>
<accession>A0AAD4M3P9</accession>
<feature type="domain" description="AB hydrolase-1" evidence="3">
    <location>
        <begin position="37"/>
        <end position="123"/>
    </location>
</feature>
<dbReference type="Pfam" id="PF00561">
    <property type="entry name" value="Abhydrolase_1"/>
    <property type="match status" value="1"/>
</dbReference>
<dbReference type="PRINTS" id="PR00412">
    <property type="entry name" value="EPOXHYDRLASE"/>
</dbReference>
<evidence type="ECO:0000256" key="1">
    <source>
        <dbReference type="ARBA" id="ARBA00022801"/>
    </source>
</evidence>
<keyword evidence="1" id="KW-0378">Hydrolase</keyword>
<sequence>MDPSAYKKLTVSRGLTYNYYYAKATEGSPTLVLLHGKGFGLIVPDLLGYGGTDKPSDPKKYVPSGLAQDIVDILDAEGVQVAVAIGHDWGSRVVSRLANDKPERFSGFAFLTVGYLAPRPDSDPVKAVELFKQLVGRDVIGYWNFFYEEGADKIIENHFDSFFSLFFPQDPNIWVEHIGVRGATKAWLEADRQAPLPSYITPEDKEHYREVLLSGGLAGPLQWYHVMSSGALAEDDKLVPPERIPIQKPTYFGACTKDQVCLPPIHTAAFKTLAKGPFTLEEFATDHWLLFSVPDQVNSSLLKWIETL</sequence>
<organism evidence="4 5">
    <name type="scientific">Multifurca ochricompacta</name>
    <dbReference type="NCBI Taxonomy" id="376703"/>
    <lineage>
        <taxon>Eukaryota</taxon>
        <taxon>Fungi</taxon>
        <taxon>Dikarya</taxon>
        <taxon>Basidiomycota</taxon>
        <taxon>Agaricomycotina</taxon>
        <taxon>Agaricomycetes</taxon>
        <taxon>Russulales</taxon>
        <taxon>Russulaceae</taxon>
        <taxon>Multifurca</taxon>
    </lineage>
</organism>
<dbReference type="EMBL" id="WTXG01000023">
    <property type="protein sequence ID" value="KAI0299355.1"/>
    <property type="molecule type" value="Genomic_DNA"/>
</dbReference>
<gene>
    <name evidence="4" type="ORF">B0F90DRAFT_1912317</name>
</gene>
<dbReference type="Proteomes" id="UP001203297">
    <property type="component" value="Unassembled WGS sequence"/>
</dbReference>
<dbReference type="AlphaFoldDB" id="A0AAD4M3P9"/>
<comment type="similarity">
    <text evidence="2">Belongs to the AB hydrolase superfamily. Epoxide hydrolase family.</text>
</comment>
<dbReference type="Gene3D" id="3.40.50.1820">
    <property type="entry name" value="alpha/beta hydrolase"/>
    <property type="match status" value="1"/>
</dbReference>
<reference evidence="4" key="1">
    <citation type="journal article" date="2022" name="New Phytol.">
        <title>Evolutionary transition to the ectomycorrhizal habit in the genomes of a hyperdiverse lineage of mushroom-forming fungi.</title>
        <authorList>
            <person name="Looney B."/>
            <person name="Miyauchi S."/>
            <person name="Morin E."/>
            <person name="Drula E."/>
            <person name="Courty P.E."/>
            <person name="Kohler A."/>
            <person name="Kuo A."/>
            <person name="LaButti K."/>
            <person name="Pangilinan J."/>
            <person name="Lipzen A."/>
            <person name="Riley R."/>
            <person name="Andreopoulos W."/>
            <person name="He G."/>
            <person name="Johnson J."/>
            <person name="Nolan M."/>
            <person name="Tritt A."/>
            <person name="Barry K.W."/>
            <person name="Grigoriev I.V."/>
            <person name="Nagy L.G."/>
            <person name="Hibbett D."/>
            <person name="Henrissat B."/>
            <person name="Matheny P.B."/>
            <person name="Labbe J."/>
            <person name="Martin F.M."/>
        </authorList>
    </citation>
    <scope>NUCLEOTIDE SEQUENCE</scope>
    <source>
        <strain evidence="4">BPL690</strain>
    </source>
</reference>
<dbReference type="PANTHER" id="PTHR43329">
    <property type="entry name" value="EPOXIDE HYDROLASE"/>
    <property type="match status" value="1"/>
</dbReference>
<dbReference type="GO" id="GO:0016787">
    <property type="term" value="F:hydrolase activity"/>
    <property type="evidence" value="ECO:0007669"/>
    <property type="project" value="UniProtKB-KW"/>
</dbReference>
<dbReference type="InterPro" id="IPR000073">
    <property type="entry name" value="AB_hydrolase_1"/>
</dbReference>
<protein>
    <submittedName>
        <fullName evidence="4">Alpha/beta-hydrolase</fullName>
    </submittedName>
</protein>